<keyword evidence="4" id="KW-1185">Reference proteome</keyword>
<evidence type="ECO:0000313" key="3">
    <source>
        <dbReference type="EMBL" id="TLS48678.1"/>
    </source>
</evidence>
<feature type="signal peptide" evidence="1">
    <location>
        <begin position="1"/>
        <end position="23"/>
    </location>
</feature>
<dbReference type="OrthoDB" id="9761426at2"/>
<evidence type="ECO:0000259" key="2">
    <source>
        <dbReference type="Pfam" id="PF16116"/>
    </source>
</evidence>
<dbReference type="EMBL" id="VCIW01000031">
    <property type="protein sequence ID" value="TLS48678.1"/>
    <property type="molecule type" value="Genomic_DNA"/>
</dbReference>
<evidence type="ECO:0000313" key="4">
    <source>
        <dbReference type="Proteomes" id="UP000309676"/>
    </source>
</evidence>
<dbReference type="Gene3D" id="3.20.20.80">
    <property type="entry name" value="Glycosidases"/>
    <property type="match status" value="1"/>
</dbReference>
<dbReference type="RefSeq" id="WP_138197948.1">
    <property type="nucleotide sequence ID" value="NZ_VCIW01000031.1"/>
</dbReference>
<comment type="caution">
    <text evidence="3">The sequence shown here is derived from an EMBL/GenBank/DDBJ whole genome shotgun (WGS) entry which is preliminary data.</text>
</comment>
<dbReference type="Pfam" id="PF16116">
    <property type="entry name" value="DUF4832"/>
    <property type="match status" value="1"/>
</dbReference>
<dbReference type="Proteomes" id="UP000309676">
    <property type="component" value="Unassembled WGS sequence"/>
</dbReference>
<dbReference type="SUPFAM" id="SSF51445">
    <property type="entry name" value="(Trans)glycosidases"/>
    <property type="match status" value="1"/>
</dbReference>
<dbReference type="InterPro" id="IPR017853">
    <property type="entry name" value="GH"/>
</dbReference>
<dbReference type="AlphaFoldDB" id="A0A5R9G5A9"/>
<evidence type="ECO:0000256" key="1">
    <source>
        <dbReference type="SAM" id="SignalP"/>
    </source>
</evidence>
<gene>
    <name evidence="3" type="ORF">FE782_29530</name>
</gene>
<accession>A0A5R9G5A9</accession>
<dbReference type="InterPro" id="IPR032267">
    <property type="entry name" value="DUF4832"/>
</dbReference>
<organism evidence="3 4">
    <name type="scientific">Paenibacillus antri</name>
    <dbReference type="NCBI Taxonomy" id="2582848"/>
    <lineage>
        <taxon>Bacteria</taxon>
        <taxon>Bacillati</taxon>
        <taxon>Bacillota</taxon>
        <taxon>Bacilli</taxon>
        <taxon>Bacillales</taxon>
        <taxon>Paenibacillaceae</taxon>
        <taxon>Paenibacillus</taxon>
    </lineage>
</organism>
<proteinExistence type="predicted"/>
<keyword evidence="1" id="KW-0732">Signal</keyword>
<reference evidence="3 4" key="1">
    <citation type="submission" date="2019-05" db="EMBL/GenBank/DDBJ databases">
        <authorList>
            <person name="Narsing Rao M.P."/>
            <person name="Li W.J."/>
        </authorList>
    </citation>
    <scope>NUCLEOTIDE SEQUENCE [LARGE SCALE GENOMIC DNA]</scope>
    <source>
        <strain evidence="3 4">SYSU_K30003</strain>
    </source>
</reference>
<feature type="chain" id="PRO_5024366971" evidence="1">
    <location>
        <begin position="24"/>
        <end position="474"/>
    </location>
</feature>
<feature type="domain" description="DUF4832" evidence="2">
    <location>
        <begin position="284"/>
        <end position="444"/>
    </location>
</feature>
<name>A0A5R9G5A9_9BACL</name>
<protein>
    <submittedName>
        <fullName evidence="3">DUF4832 domain-containing protein</fullName>
    </submittedName>
</protein>
<sequence>MRGILTLPWIIILLMTMAGRADAPSSRTTTPEADDVYIVRVAPRATDAVLNNPFMGLVPGASYDDFPVPHSMVYKVLTWRELEPEKGAFAFETIERRYGMDAYAAREIRFVLRVALDYGTDERHMDIPDWLYEEIDGDGIWYDEDVGKGFSPNYANATLQRYHERLIQALGDRYDADPRVAFVALGSLGHWGEWHTYSDDATRIPFPPMAESDRYVAHYLEAFPNKKLLMRRPYPIAERNGIGLYNDVFGGVRQTYDFIDWFENGYASALADAFVPATPDFWKRGPSGGEFGNAGMDGMYFDPSRFAQLLDMARRSHLSWVGPSTDIEELDEAERRNLDRFLNTIGYRFAVRAASYPVEWRPGEDVTVGLEVRNLGVAPFYYDWPLELALVDAAGRIVFREAADETDIRGWMPGETVFEERLRLPASLPEGVYTLTIAIVDPATGAPGVDWAMEGRRPDGRYALGPAAVAAADE</sequence>